<evidence type="ECO:0000256" key="5">
    <source>
        <dbReference type="ARBA" id="ARBA00022827"/>
    </source>
</evidence>
<reference evidence="18 19" key="1">
    <citation type="submission" date="2016-10" db="EMBL/GenBank/DDBJ databases">
        <authorList>
            <person name="de Groot N.N."/>
        </authorList>
    </citation>
    <scope>NUCLEOTIDE SEQUENCE [LARGE SCALE GENOMIC DNA]</scope>
    <source>
        <strain evidence="18 19">DSM 43019</strain>
    </source>
</reference>
<dbReference type="RefSeq" id="WP_093619745.1">
    <property type="nucleotide sequence ID" value="NZ_BOMT01000072.1"/>
</dbReference>
<evidence type="ECO:0000256" key="15">
    <source>
        <dbReference type="ARBA" id="ARBA00049778"/>
    </source>
</evidence>
<keyword evidence="9" id="KW-0753">Steroid metabolism</keyword>
<feature type="domain" description="Glucose-methanol-choline oxidoreductase C-terminal" evidence="17">
    <location>
        <begin position="443"/>
        <end position="497"/>
    </location>
</feature>
<keyword evidence="4" id="KW-0285">Flavoprotein</keyword>
<evidence type="ECO:0000313" key="18">
    <source>
        <dbReference type="EMBL" id="SFF55554.1"/>
    </source>
</evidence>
<evidence type="ECO:0000259" key="17">
    <source>
        <dbReference type="Pfam" id="PF05199"/>
    </source>
</evidence>
<keyword evidence="5" id="KW-0274">FAD</keyword>
<evidence type="ECO:0000256" key="1">
    <source>
        <dbReference type="ARBA" id="ARBA00001974"/>
    </source>
</evidence>
<name>A0A1I2JLU7_9ACTN</name>
<dbReference type="EC" id="5.3.3.1" evidence="11"/>
<evidence type="ECO:0000256" key="6">
    <source>
        <dbReference type="ARBA" id="ARBA00023002"/>
    </source>
</evidence>
<keyword evidence="10" id="KW-0413">Isomerase</keyword>
<evidence type="ECO:0000313" key="19">
    <source>
        <dbReference type="Proteomes" id="UP000199645"/>
    </source>
</evidence>
<dbReference type="OrthoDB" id="9798604at2"/>
<dbReference type="SUPFAM" id="SSF51905">
    <property type="entry name" value="FAD/NAD(P)-binding domain"/>
    <property type="match status" value="1"/>
</dbReference>
<keyword evidence="8" id="KW-1207">Sterol metabolism</keyword>
<comment type="similarity">
    <text evidence="2">Belongs to the GMC oxidoreductase family.</text>
</comment>
<dbReference type="STRING" id="35752.SAMN05421541_11344"/>
<evidence type="ECO:0000256" key="10">
    <source>
        <dbReference type="ARBA" id="ARBA00023235"/>
    </source>
</evidence>
<gene>
    <name evidence="18" type="ORF">SAMN05421541_11344</name>
</gene>
<organism evidence="18 19">
    <name type="scientific">Actinoplanes philippinensis</name>
    <dbReference type="NCBI Taxonomy" id="35752"/>
    <lineage>
        <taxon>Bacteria</taxon>
        <taxon>Bacillati</taxon>
        <taxon>Actinomycetota</taxon>
        <taxon>Actinomycetes</taxon>
        <taxon>Micromonosporales</taxon>
        <taxon>Micromonosporaceae</taxon>
        <taxon>Actinoplanes</taxon>
    </lineage>
</organism>
<keyword evidence="3" id="KW-0153">Cholesterol metabolism</keyword>
<evidence type="ECO:0000256" key="7">
    <source>
        <dbReference type="ARBA" id="ARBA00023098"/>
    </source>
</evidence>
<dbReference type="AlphaFoldDB" id="A0A1I2JLU7"/>
<dbReference type="EMBL" id="FONV01000013">
    <property type="protein sequence ID" value="SFF55554.1"/>
    <property type="molecule type" value="Genomic_DNA"/>
</dbReference>
<dbReference type="GO" id="GO:0004769">
    <property type="term" value="F:steroid Delta-isomerase activity"/>
    <property type="evidence" value="ECO:0007669"/>
    <property type="project" value="UniProtKB-EC"/>
</dbReference>
<keyword evidence="6" id="KW-0560">Oxidoreductase</keyword>
<evidence type="ECO:0000256" key="12">
    <source>
        <dbReference type="ARBA" id="ARBA00049645"/>
    </source>
</evidence>
<evidence type="ECO:0000256" key="3">
    <source>
        <dbReference type="ARBA" id="ARBA00022548"/>
    </source>
</evidence>
<dbReference type="PANTHER" id="PTHR47470">
    <property type="entry name" value="CHOLESTEROL OXIDASE"/>
    <property type="match status" value="1"/>
</dbReference>
<dbReference type="Pfam" id="PF05199">
    <property type="entry name" value="GMC_oxred_C"/>
    <property type="match status" value="1"/>
</dbReference>
<comment type="pathway">
    <text evidence="12">Steroid metabolism; cholesterol degradation.</text>
</comment>
<keyword evidence="7" id="KW-0443">Lipid metabolism</keyword>
<dbReference type="GO" id="GO:0016995">
    <property type="term" value="F:cholesterol oxidase activity"/>
    <property type="evidence" value="ECO:0007669"/>
    <property type="project" value="UniProtKB-EC"/>
</dbReference>
<feature type="region of interest" description="Disordered" evidence="16">
    <location>
        <begin position="505"/>
        <end position="532"/>
    </location>
</feature>
<evidence type="ECO:0000256" key="2">
    <source>
        <dbReference type="ARBA" id="ARBA00010790"/>
    </source>
</evidence>
<evidence type="ECO:0000256" key="8">
    <source>
        <dbReference type="ARBA" id="ARBA00023166"/>
    </source>
</evidence>
<protein>
    <recommendedName>
        <fullName evidence="14">Cholesterol oxidase</fullName>
        <ecNumber evidence="13">1.1.3.6</ecNumber>
        <ecNumber evidence="11">5.3.3.1</ecNumber>
    </recommendedName>
    <alternativeName>
        <fullName evidence="15">Cholesterol isomerase</fullName>
    </alternativeName>
</protein>
<proteinExistence type="inferred from homology"/>
<evidence type="ECO:0000256" key="14">
    <source>
        <dbReference type="ARBA" id="ARBA00049744"/>
    </source>
</evidence>
<dbReference type="PANTHER" id="PTHR47470:SF1">
    <property type="entry name" value="FAD-DEPENDENT OXIDOREDUCTASE 2 FAD BINDING DOMAIN-CONTAINING PROTEIN"/>
    <property type="match status" value="1"/>
</dbReference>
<dbReference type="InterPro" id="IPR036188">
    <property type="entry name" value="FAD/NAD-bd_sf"/>
</dbReference>
<evidence type="ECO:0000256" key="9">
    <source>
        <dbReference type="ARBA" id="ARBA00023221"/>
    </source>
</evidence>
<dbReference type="EC" id="1.1.3.6" evidence="13"/>
<evidence type="ECO:0000256" key="13">
    <source>
        <dbReference type="ARBA" id="ARBA00049723"/>
    </source>
</evidence>
<dbReference type="Proteomes" id="UP000199645">
    <property type="component" value="Unassembled WGS sequence"/>
</dbReference>
<dbReference type="GO" id="GO:0008203">
    <property type="term" value="P:cholesterol metabolic process"/>
    <property type="evidence" value="ECO:0007669"/>
    <property type="project" value="UniProtKB-KW"/>
</dbReference>
<dbReference type="InterPro" id="IPR052542">
    <property type="entry name" value="Cholesterol_Oxidase"/>
</dbReference>
<comment type="cofactor">
    <cofactor evidence="1">
        <name>FAD</name>
        <dbReference type="ChEBI" id="CHEBI:57692"/>
    </cofactor>
</comment>
<evidence type="ECO:0000256" key="4">
    <source>
        <dbReference type="ARBA" id="ARBA00022630"/>
    </source>
</evidence>
<keyword evidence="19" id="KW-1185">Reference proteome</keyword>
<dbReference type="Gene3D" id="3.50.50.60">
    <property type="entry name" value="FAD/NAD(P)-binding domain"/>
    <property type="match status" value="3"/>
</dbReference>
<sequence length="553" mass="59205">MTHFDIVIVGSGFGGSVSALRLAEKGYRVAVLEAGRRFTPDTLPKTSWDLRNFLWAPRLGMRGMQRITLLKDIMVLSAAGVGGGSLVYANTLYVPPTPFFDDPHWSGITDWSAELAPFYDQASRMLGVVEQPTMTPSDVVIKQVAEDMGVGHTFRRTPVGVFFGEPGKTVPDPYFGGAGPDRTGCVECGNCMIGCRVGAKNRLDVNYLYLAERAGVTVHPDTEVTTLRPEGAGWRIETRRGVFTAEQVILSAGALGTQRLLHTMKDRGVLPALSGRLGQLTRTNSEALLGAATKDVPEQPFSQGIAITSSFHPDADTHIEPVRYGPRSNAMGLLSTILVDGGGRVPRPLRFLWQALRHPVVLGHSLSVRRWSERTIIALVMQSVDNSLTVRRTRTGRLTTSLGHGAANPTWIPVGHDAVRRIADRIGGYPGGTVGDIVNIPLTAHILGGATIGDSPSTGVVDAYHRVYGYPGLHVIDGSAVPANLGVNPSLTITALAERAIALWPNKGEPDPRPSAGAPYQRLSPVPPRSPVVPAHAPAALRLIPAPRPRPAA</sequence>
<dbReference type="InterPro" id="IPR007867">
    <property type="entry name" value="GMC_OxRtase_C"/>
</dbReference>
<evidence type="ECO:0000256" key="16">
    <source>
        <dbReference type="SAM" id="MobiDB-lite"/>
    </source>
</evidence>
<accession>A0A1I2JLU7</accession>
<dbReference type="Pfam" id="PF13450">
    <property type="entry name" value="NAD_binding_8"/>
    <property type="match status" value="1"/>
</dbReference>
<evidence type="ECO:0000256" key="11">
    <source>
        <dbReference type="ARBA" id="ARBA00038856"/>
    </source>
</evidence>